<dbReference type="SUPFAM" id="SSF90123">
    <property type="entry name" value="ABC transporter transmembrane region"/>
    <property type="match status" value="1"/>
</dbReference>
<dbReference type="GO" id="GO:0005886">
    <property type="term" value="C:plasma membrane"/>
    <property type="evidence" value="ECO:0007669"/>
    <property type="project" value="UniProtKB-SubCell"/>
</dbReference>
<dbReference type="Pfam" id="PF00664">
    <property type="entry name" value="ABC_membrane"/>
    <property type="match status" value="1"/>
</dbReference>
<keyword evidence="4" id="KW-0472">Membrane</keyword>
<dbReference type="EMBL" id="DWYZ01000129">
    <property type="protein sequence ID" value="HJB28455.1"/>
    <property type="molecule type" value="Genomic_DNA"/>
</dbReference>
<evidence type="ECO:0000313" key="7">
    <source>
        <dbReference type="Proteomes" id="UP000823842"/>
    </source>
</evidence>
<protein>
    <recommendedName>
        <fullName evidence="5">ABC transmembrane type-1 domain-containing protein</fullName>
    </recommendedName>
</protein>
<dbReference type="InterPro" id="IPR036640">
    <property type="entry name" value="ABC1_TM_sf"/>
</dbReference>
<dbReference type="GO" id="GO:0140359">
    <property type="term" value="F:ABC-type transporter activity"/>
    <property type="evidence" value="ECO:0007669"/>
    <property type="project" value="InterPro"/>
</dbReference>
<feature type="domain" description="ABC transmembrane type-1" evidence="5">
    <location>
        <begin position="1"/>
        <end position="63"/>
    </location>
</feature>
<reference evidence="6" key="2">
    <citation type="submission" date="2021-04" db="EMBL/GenBank/DDBJ databases">
        <authorList>
            <person name="Gilroy R."/>
        </authorList>
    </citation>
    <scope>NUCLEOTIDE SEQUENCE</scope>
    <source>
        <strain evidence="6">ChiSjej1B19-5720</strain>
    </source>
</reference>
<accession>A0A9D2RX39</accession>
<name>A0A9D2RX39_9FIRM</name>
<evidence type="ECO:0000256" key="3">
    <source>
        <dbReference type="ARBA" id="ARBA00022989"/>
    </source>
</evidence>
<comment type="caution">
    <text evidence="6">The sequence shown here is derived from an EMBL/GenBank/DDBJ whole genome shotgun (WGS) entry which is preliminary data.</text>
</comment>
<evidence type="ECO:0000256" key="2">
    <source>
        <dbReference type="ARBA" id="ARBA00022692"/>
    </source>
</evidence>
<dbReference type="PROSITE" id="PS50929">
    <property type="entry name" value="ABC_TM1F"/>
    <property type="match status" value="1"/>
</dbReference>
<organism evidence="6 7">
    <name type="scientific">Candidatus Blautia faecavium</name>
    <dbReference type="NCBI Taxonomy" id="2838487"/>
    <lineage>
        <taxon>Bacteria</taxon>
        <taxon>Bacillati</taxon>
        <taxon>Bacillota</taxon>
        <taxon>Clostridia</taxon>
        <taxon>Lachnospirales</taxon>
        <taxon>Lachnospiraceae</taxon>
        <taxon>Blautia</taxon>
    </lineage>
</organism>
<reference evidence="6" key="1">
    <citation type="journal article" date="2021" name="PeerJ">
        <title>Extensive microbial diversity within the chicken gut microbiome revealed by metagenomics and culture.</title>
        <authorList>
            <person name="Gilroy R."/>
            <person name="Ravi A."/>
            <person name="Getino M."/>
            <person name="Pursley I."/>
            <person name="Horton D.L."/>
            <person name="Alikhan N.F."/>
            <person name="Baker D."/>
            <person name="Gharbi K."/>
            <person name="Hall N."/>
            <person name="Watson M."/>
            <person name="Adriaenssens E.M."/>
            <person name="Foster-Nyarko E."/>
            <person name="Jarju S."/>
            <person name="Secka A."/>
            <person name="Antonio M."/>
            <person name="Oren A."/>
            <person name="Chaudhuri R.R."/>
            <person name="La Ragione R."/>
            <person name="Hildebrand F."/>
            <person name="Pallen M.J."/>
        </authorList>
    </citation>
    <scope>NUCLEOTIDE SEQUENCE</scope>
    <source>
        <strain evidence="6">ChiSjej1B19-5720</strain>
    </source>
</reference>
<keyword evidence="2" id="KW-0812">Transmembrane</keyword>
<evidence type="ECO:0000313" key="6">
    <source>
        <dbReference type="EMBL" id="HJB28455.1"/>
    </source>
</evidence>
<evidence type="ECO:0000259" key="5">
    <source>
        <dbReference type="PROSITE" id="PS50929"/>
    </source>
</evidence>
<gene>
    <name evidence="6" type="ORF">IAA06_06635</name>
</gene>
<dbReference type="Proteomes" id="UP000823842">
    <property type="component" value="Unassembled WGS sequence"/>
</dbReference>
<dbReference type="Gene3D" id="1.20.1560.10">
    <property type="entry name" value="ABC transporter type 1, transmembrane domain"/>
    <property type="match status" value="1"/>
</dbReference>
<evidence type="ECO:0000256" key="4">
    <source>
        <dbReference type="ARBA" id="ARBA00023136"/>
    </source>
</evidence>
<dbReference type="InterPro" id="IPR011527">
    <property type="entry name" value="ABC1_TM_dom"/>
</dbReference>
<evidence type="ECO:0000256" key="1">
    <source>
        <dbReference type="ARBA" id="ARBA00004651"/>
    </source>
</evidence>
<sequence length="63" mass="7251">MLLLVLFGGFCGSMNNVFVHWLVQNTGNEMRKDCFKRIMEFSFPQMDRFGTGSLVTRVTNDIT</sequence>
<keyword evidence="3" id="KW-1133">Transmembrane helix</keyword>
<proteinExistence type="predicted"/>
<comment type="subcellular location">
    <subcellularLocation>
        <location evidence="1">Cell membrane</location>
        <topology evidence="1">Multi-pass membrane protein</topology>
    </subcellularLocation>
</comment>
<dbReference type="GO" id="GO:0005524">
    <property type="term" value="F:ATP binding"/>
    <property type="evidence" value="ECO:0007669"/>
    <property type="project" value="InterPro"/>
</dbReference>
<dbReference type="AlphaFoldDB" id="A0A9D2RX39"/>